<evidence type="ECO:0000313" key="1">
    <source>
        <dbReference type="EMBL" id="MBK4216142.1"/>
    </source>
</evidence>
<evidence type="ECO:0000313" key="2">
    <source>
        <dbReference type="Proteomes" id="UP000640485"/>
    </source>
</evidence>
<organism evidence="1 2">
    <name type="scientific">Paracoccus caeni</name>
    <dbReference type="NCBI Taxonomy" id="657651"/>
    <lineage>
        <taxon>Bacteria</taxon>
        <taxon>Pseudomonadati</taxon>
        <taxon>Pseudomonadota</taxon>
        <taxon>Alphaproteobacteria</taxon>
        <taxon>Rhodobacterales</taxon>
        <taxon>Paracoccaceae</taxon>
        <taxon>Paracoccus</taxon>
    </lineage>
</organism>
<accession>A0A934SIV1</accession>
<dbReference type="Proteomes" id="UP000640485">
    <property type="component" value="Unassembled WGS sequence"/>
</dbReference>
<name>A0A934SIV1_9RHOB</name>
<sequence length="64" mass="7548">MKATHDDKTFTLTGRYWSGTYPLEDLPKQLAFYRMLRAEYPKSGTSYDETIAELERLTKILTRK</sequence>
<gene>
    <name evidence="1" type="ORF">JJJ17_09410</name>
</gene>
<dbReference type="EMBL" id="JAEPRQ010000002">
    <property type="protein sequence ID" value="MBK4216142.1"/>
    <property type="molecule type" value="Genomic_DNA"/>
</dbReference>
<comment type="caution">
    <text evidence="1">The sequence shown here is derived from an EMBL/GenBank/DDBJ whole genome shotgun (WGS) entry which is preliminary data.</text>
</comment>
<dbReference type="AlphaFoldDB" id="A0A934SIV1"/>
<protein>
    <submittedName>
        <fullName evidence="1">Uncharacterized protein</fullName>
    </submittedName>
</protein>
<proteinExistence type="predicted"/>
<keyword evidence="2" id="KW-1185">Reference proteome</keyword>
<reference evidence="1" key="1">
    <citation type="submission" date="2021-01" db="EMBL/GenBank/DDBJ databases">
        <title>Paracoccus amoyensis sp. nov., isolated from the surface seawater along the coast of Xiamen Island, China.</title>
        <authorList>
            <person name="Lyu L."/>
        </authorList>
    </citation>
    <scope>NUCLEOTIDE SEQUENCE</scope>
    <source>
        <strain evidence="1">MJ17</strain>
    </source>
</reference>